<dbReference type="EMBL" id="JAUKPO010000055">
    <property type="protein sequence ID" value="MDO1451362.1"/>
    <property type="molecule type" value="Genomic_DNA"/>
</dbReference>
<dbReference type="InterPro" id="IPR007344">
    <property type="entry name" value="GrpB/CoaE"/>
</dbReference>
<dbReference type="Pfam" id="PF04229">
    <property type="entry name" value="GrpB"/>
    <property type="match status" value="1"/>
</dbReference>
<proteinExistence type="predicted"/>
<reference evidence="1" key="1">
    <citation type="submission" date="2023-07" db="EMBL/GenBank/DDBJ databases">
        <title>The genome sequence of Rhodocytophaga aerolata KACC 12507.</title>
        <authorList>
            <person name="Zhang X."/>
        </authorList>
    </citation>
    <scope>NUCLEOTIDE SEQUENCE</scope>
    <source>
        <strain evidence="1">KACC 12507</strain>
    </source>
</reference>
<organism evidence="1 2">
    <name type="scientific">Rhodocytophaga aerolata</name>
    <dbReference type="NCBI Taxonomy" id="455078"/>
    <lineage>
        <taxon>Bacteria</taxon>
        <taxon>Pseudomonadati</taxon>
        <taxon>Bacteroidota</taxon>
        <taxon>Cytophagia</taxon>
        <taxon>Cytophagales</taxon>
        <taxon>Rhodocytophagaceae</taxon>
        <taxon>Rhodocytophaga</taxon>
    </lineage>
</organism>
<keyword evidence="2" id="KW-1185">Reference proteome</keyword>
<name>A0ABT8RKF4_9BACT</name>
<protein>
    <submittedName>
        <fullName evidence="1">GrpB family protein</fullName>
    </submittedName>
</protein>
<dbReference type="SUPFAM" id="SSF81301">
    <property type="entry name" value="Nucleotidyltransferase"/>
    <property type="match status" value="1"/>
</dbReference>
<dbReference type="Gene3D" id="3.30.460.10">
    <property type="entry name" value="Beta Polymerase, domain 2"/>
    <property type="match status" value="1"/>
</dbReference>
<sequence length="176" mass="20821">MLIQEYQEKWAKDFKEIKQVINEVLLGMNVSIEHIGSTSVLQLAAKPIIDIDVIYEPNVDFKELKKALEKIGYFYNGNQGIQEREVFKRQLLTQKHKVLDFITHHLYVCPIHSKELRGHLLFRNFLIENENSRLEYEQIKLQIAQEANQDHKKYAQLKEIKAKSFIQSIIERAKEK</sequence>
<dbReference type="InterPro" id="IPR043519">
    <property type="entry name" value="NT_sf"/>
</dbReference>
<dbReference type="Proteomes" id="UP001168528">
    <property type="component" value="Unassembled WGS sequence"/>
</dbReference>
<dbReference type="PANTHER" id="PTHR34822:SF1">
    <property type="entry name" value="GRPB FAMILY PROTEIN"/>
    <property type="match status" value="1"/>
</dbReference>
<comment type="caution">
    <text evidence="1">The sequence shown here is derived from an EMBL/GenBank/DDBJ whole genome shotgun (WGS) entry which is preliminary data.</text>
</comment>
<dbReference type="RefSeq" id="WP_302042160.1">
    <property type="nucleotide sequence ID" value="NZ_JAUKPO010000055.1"/>
</dbReference>
<accession>A0ABT8RKF4</accession>
<dbReference type="PANTHER" id="PTHR34822">
    <property type="entry name" value="GRPB DOMAIN PROTEIN (AFU_ORTHOLOGUE AFUA_1G01530)"/>
    <property type="match status" value="1"/>
</dbReference>
<gene>
    <name evidence="1" type="ORF">Q0590_34120</name>
</gene>
<evidence type="ECO:0000313" key="2">
    <source>
        <dbReference type="Proteomes" id="UP001168528"/>
    </source>
</evidence>
<evidence type="ECO:0000313" key="1">
    <source>
        <dbReference type="EMBL" id="MDO1451362.1"/>
    </source>
</evidence>